<keyword evidence="1" id="KW-0472">Membrane</keyword>
<dbReference type="HOGENOM" id="CLU_162457_0_0_9"/>
<dbReference type="EMBL" id="ABEE02000017">
    <property type="protein sequence ID" value="EDP23781.1"/>
    <property type="molecule type" value="Genomic_DNA"/>
</dbReference>
<dbReference type="AlphaFoldDB" id="A8SN87"/>
<keyword evidence="1" id="KW-0812">Transmembrane</keyword>
<sequence length="135" mass="15771">MRFYNNILGIIMENKKIEFMKNFINDREKLMRILLWGSVALDIFLVLCFVIGFALGMGSSEIGFFMIGIIFRYGLILFIISIILKFVAFILSLRRDTKEKRKYFFITLFSLFRLLFIGALVYGIYYIGKIMTAVG</sequence>
<gene>
    <name evidence="2" type="ORF">PEPMIC_01587</name>
</gene>
<protein>
    <submittedName>
        <fullName evidence="2">Uncharacterized protein</fullName>
    </submittedName>
</protein>
<keyword evidence="1" id="KW-1133">Transmembrane helix</keyword>
<name>A8SN87_9FIRM</name>
<evidence type="ECO:0000256" key="1">
    <source>
        <dbReference type="SAM" id="Phobius"/>
    </source>
</evidence>
<proteinExistence type="predicted"/>
<evidence type="ECO:0000313" key="2">
    <source>
        <dbReference type="EMBL" id="EDP23781.1"/>
    </source>
</evidence>
<feature type="transmembrane region" description="Helical" evidence="1">
    <location>
        <begin position="62"/>
        <end position="91"/>
    </location>
</feature>
<evidence type="ECO:0000313" key="3">
    <source>
        <dbReference type="Proteomes" id="UP000003162"/>
    </source>
</evidence>
<reference evidence="2 3" key="1">
    <citation type="submission" date="2007-09" db="EMBL/GenBank/DDBJ databases">
        <title>Draft genome sequence of Peptostreptococcus micros (ATCC 33270).</title>
        <authorList>
            <person name="Sudarsanam P."/>
            <person name="Ley R."/>
            <person name="Guruge J."/>
            <person name="Turnbaugh P.J."/>
            <person name="Mahowald M."/>
            <person name="Liep D."/>
            <person name="Gordon J."/>
        </authorList>
    </citation>
    <scope>NUCLEOTIDE SEQUENCE [LARGE SCALE GENOMIC DNA]</scope>
    <source>
        <strain evidence="2 3">ATCC 33270</strain>
    </source>
</reference>
<comment type="caution">
    <text evidence="2">The sequence shown here is derived from an EMBL/GenBank/DDBJ whole genome shotgun (WGS) entry which is preliminary data.</text>
</comment>
<feature type="transmembrane region" description="Helical" evidence="1">
    <location>
        <begin position="33"/>
        <end position="56"/>
    </location>
</feature>
<reference evidence="2 3" key="2">
    <citation type="submission" date="2007-09" db="EMBL/GenBank/DDBJ databases">
        <authorList>
            <person name="Fulton L."/>
            <person name="Clifton S."/>
            <person name="Fulton B."/>
            <person name="Xu J."/>
            <person name="Minx P."/>
            <person name="Pepin K.H."/>
            <person name="Johnson M."/>
            <person name="Thiruvilangam P."/>
            <person name="Bhonagiri V."/>
            <person name="Nash W.E."/>
            <person name="Mardis E.R."/>
            <person name="Wilson R.K."/>
        </authorList>
    </citation>
    <scope>NUCLEOTIDE SEQUENCE [LARGE SCALE GENOMIC DNA]</scope>
    <source>
        <strain evidence="2 3">ATCC 33270</strain>
    </source>
</reference>
<accession>A8SN87</accession>
<dbReference type="eggNOG" id="ENOG5032VR0">
    <property type="taxonomic scope" value="Bacteria"/>
</dbReference>
<dbReference type="Proteomes" id="UP000003162">
    <property type="component" value="Unassembled WGS sequence"/>
</dbReference>
<feature type="transmembrane region" description="Helical" evidence="1">
    <location>
        <begin position="103"/>
        <end position="127"/>
    </location>
</feature>
<organism evidence="2 3">
    <name type="scientific">Parvimonas micra ATCC 33270</name>
    <dbReference type="NCBI Taxonomy" id="411465"/>
    <lineage>
        <taxon>Bacteria</taxon>
        <taxon>Bacillati</taxon>
        <taxon>Bacillota</taxon>
        <taxon>Tissierellia</taxon>
        <taxon>Tissierellales</taxon>
        <taxon>Peptoniphilaceae</taxon>
        <taxon>Parvimonas</taxon>
    </lineage>
</organism>